<proteinExistence type="inferred from homology"/>
<evidence type="ECO:0000256" key="5">
    <source>
        <dbReference type="ARBA" id="ARBA00022833"/>
    </source>
</evidence>
<comment type="subcellular location">
    <subcellularLocation>
        <location evidence="1">Cytoplasm</location>
    </subcellularLocation>
</comment>
<keyword evidence="4 8" id="KW-0863">Zinc-finger</keyword>
<feature type="domain" description="Nanos-type" evidence="10">
    <location>
        <begin position="183"/>
        <end position="237"/>
    </location>
</feature>
<dbReference type="InterPro" id="IPR008705">
    <property type="entry name" value="Nanos/Xcar2"/>
</dbReference>
<evidence type="ECO:0000256" key="8">
    <source>
        <dbReference type="PROSITE-ProRule" id="PRU00855"/>
    </source>
</evidence>
<evidence type="ECO:0000256" key="3">
    <source>
        <dbReference type="ARBA" id="ARBA00022723"/>
    </source>
</evidence>
<dbReference type="Gene3D" id="4.10.60.30">
    <property type="entry name" value="Nanos, RNA-binding domain"/>
    <property type="match status" value="1"/>
</dbReference>
<dbReference type="AlphaFoldDB" id="A0A9Q0I445"/>
<evidence type="ECO:0000259" key="10">
    <source>
        <dbReference type="PROSITE" id="PS51522"/>
    </source>
</evidence>
<evidence type="ECO:0000313" key="12">
    <source>
        <dbReference type="Proteomes" id="UP001148018"/>
    </source>
</evidence>
<keyword evidence="3" id="KW-0479">Metal-binding</keyword>
<evidence type="ECO:0000256" key="1">
    <source>
        <dbReference type="ARBA" id="ARBA00004496"/>
    </source>
</evidence>
<dbReference type="InterPro" id="IPR038129">
    <property type="entry name" value="Nanos_sf"/>
</dbReference>
<evidence type="ECO:0000256" key="9">
    <source>
        <dbReference type="SAM" id="MobiDB-lite"/>
    </source>
</evidence>
<evidence type="ECO:0000256" key="2">
    <source>
        <dbReference type="ARBA" id="ARBA00022490"/>
    </source>
</evidence>
<accession>A0A9Q0I445</accession>
<evidence type="ECO:0000256" key="6">
    <source>
        <dbReference type="ARBA" id="ARBA00022845"/>
    </source>
</evidence>
<feature type="region of interest" description="Disordered" evidence="9">
    <location>
        <begin position="44"/>
        <end position="182"/>
    </location>
</feature>
<dbReference type="PROSITE" id="PS51522">
    <property type="entry name" value="ZF_NANOS"/>
    <property type="match status" value="1"/>
</dbReference>
<sequence length="241" mass="24136">MQTRHVTLGAPSTAAAEHDGQQPFDMWLDYLRLGHALKRLRDTRLPCKQQKLHQDTPHNSSAGNTGRPAAKRASGEVEQDSGSSGRGSDSGSGRGSDSGSGRGSDSGSGRGSDSGSGRGSDSGSGRGSASGSGSGSGSGRGSGRGSGSGSGSGKGSGKRSASGRGRGSGSGSARGSGRGSAASCGFCKQNGETATVYTSHALMSSEGKVVCPVLRRYTCPLCHATGDHAHTRRHCPRAAWQ</sequence>
<dbReference type="Pfam" id="PF05741">
    <property type="entry name" value="zf-nanos"/>
    <property type="match status" value="1"/>
</dbReference>
<dbReference type="GO" id="GO:0008270">
    <property type="term" value="F:zinc ion binding"/>
    <property type="evidence" value="ECO:0007669"/>
    <property type="project" value="UniProtKB-KW"/>
</dbReference>
<keyword evidence="6 8" id="KW-0810">Translation regulation</keyword>
<evidence type="ECO:0000256" key="4">
    <source>
        <dbReference type="ARBA" id="ARBA00022771"/>
    </source>
</evidence>
<name>A0A9Q0I445_9TELE</name>
<gene>
    <name evidence="11" type="ORF">NHX12_014995</name>
</gene>
<dbReference type="GO" id="GO:0006417">
    <property type="term" value="P:regulation of translation"/>
    <property type="evidence" value="ECO:0007669"/>
    <property type="project" value="UniProtKB-UniRule"/>
</dbReference>
<dbReference type="EMBL" id="JANIIK010000119">
    <property type="protein sequence ID" value="KAJ3584500.1"/>
    <property type="molecule type" value="Genomic_DNA"/>
</dbReference>
<feature type="compositionally biased region" description="Gly residues" evidence="9">
    <location>
        <begin position="84"/>
        <end position="155"/>
    </location>
</feature>
<keyword evidence="12" id="KW-1185">Reference proteome</keyword>
<dbReference type="GO" id="GO:0005737">
    <property type="term" value="C:cytoplasm"/>
    <property type="evidence" value="ECO:0007669"/>
    <property type="project" value="UniProtKB-SubCell"/>
</dbReference>
<organism evidence="11 12">
    <name type="scientific">Muraenolepis orangiensis</name>
    <name type="common">Patagonian moray cod</name>
    <dbReference type="NCBI Taxonomy" id="630683"/>
    <lineage>
        <taxon>Eukaryota</taxon>
        <taxon>Metazoa</taxon>
        <taxon>Chordata</taxon>
        <taxon>Craniata</taxon>
        <taxon>Vertebrata</taxon>
        <taxon>Euteleostomi</taxon>
        <taxon>Actinopterygii</taxon>
        <taxon>Neopterygii</taxon>
        <taxon>Teleostei</taxon>
        <taxon>Neoteleostei</taxon>
        <taxon>Acanthomorphata</taxon>
        <taxon>Zeiogadaria</taxon>
        <taxon>Gadariae</taxon>
        <taxon>Gadiformes</taxon>
        <taxon>Muraenolepidoidei</taxon>
        <taxon>Muraenolepididae</taxon>
        <taxon>Muraenolepis</taxon>
    </lineage>
</organism>
<dbReference type="PANTHER" id="PTHR12887">
    <property type="entry name" value="NANOS PROTEIN"/>
    <property type="match status" value="1"/>
</dbReference>
<comment type="similarity">
    <text evidence="8">Belongs to the nanos family.</text>
</comment>
<dbReference type="InterPro" id="IPR024161">
    <property type="entry name" value="Znf_nanos-typ"/>
</dbReference>
<protein>
    <recommendedName>
        <fullName evidence="10">Nanos-type domain-containing protein</fullName>
    </recommendedName>
</protein>
<feature type="region of interest" description="Disordered" evidence="9">
    <location>
        <begin position="1"/>
        <end position="22"/>
    </location>
</feature>
<feature type="compositionally biased region" description="Gly residues" evidence="9">
    <location>
        <begin position="164"/>
        <end position="178"/>
    </location>
</feature>
<evidence type="ECO:0000256" key="7">
    <source>
        <dbReference type="ARBA" id="ARBA00022884"/>
    </source>
</evidence>
<keyword evidence="2" id="KW-0963">Cytoplasm</keyword>
<dbReference type="OrthoDB" id="5864971at2759"/>
<evidence type="ECO:0000313" key="11">
    <source>
        <dbReference type="EMBL" id="KAJ3584500.1"/>
    </source>
</evidence>
<keyword evidence="5" id="KW-0862">Zinc</keyword>
<comment type="caution">
    <text evidence="11">The sequence shown here is derived from an EMBL/GenBank/DDBJ whole genome shotgun (WGS) entry which is preliminary data.</text>
</comment>
<dbReference type="Proteomes" id="UP001148018">
    <property type="component" value="Unassembled WGS sequence"/>
</dbReference>
<keyword evidence="7 8" id="KW-0694">RNA-binding</keyword>
<reference evidence="11" key="1">
    <citation type="submission" date="2022-07" db="EMBL/GenBank/DDBJ databases">
        <title>Chromosome-level genome of Muraenolepis orangiensis.</title>
        <authorList>
            <person name="Kim J."/>
        </authorList>
    </citation>
    <scope>NUCLEOTIDE SEQUENCE</scope>
    <source>
        <strain evidence="11">KU_S4_2022</strain>
        <tissue evidence="11">Muscle</tissue>
    </source>
</reference>
<dbReference type="GO" id="GO:0003723">
    <property type="term" value="F:RNA binding"/>
    <property type="evidence" value="ECO:0007669"/>
    <property type="project" value="UniProtKB-UniRule"/>
</dbReference>